<comment type="subcellular location">
    <subcellularLocation>
        <location evidence="1">Membrane</location>
        <topology evidence="1">Multi-pass membrane protein</topology>
    </subcellularLocation>
</comment>
<feature type="transmembrane region" description="Helical" evidence="5">
    <location>
        <begin position="151"/>
        <end position="167"/>
    </location>
</feature>
<keyword evidence="4 5" id="KW-0472">Membrane</keyword>
<evidence type="ECO:0000313" key="8">
    <source>
        <dbReference type="Proteomes" id="UP001597319"/>
    </source>
</evidence>
<dbReference type="InterPro" id="IPR051533">
    <property type="entry name" value="WaaL-like"/>
</dbReference>
<feature type="transmembrane region" description="Helical" evidence="5">
    <location>
        <begin position="332"/>
        <end position="355"/>
    </location>
</feature>
<evidence type="ECO:0000259" key="6">
    <source>
        <dbReference type="Pfam" id="PF04932"/>
    </source>
</evidence>
<evidence type="ECO:0000256" key="1">
    <source>
        <dbReference type="ARBA" id="ARBA00004141"/>
    </source>
</evidence>
<keyword evidence="7" id="KW-0436">Ligase</keyword>
<dbReference type="PANTHER" id="PTHR37422:SF13">
    <property type="entry name" value="LIPOPOLYSACCHARIDE BIOSYNTHESIS PROTEIN PA4999-RELATED"/>
    <property type="match status" value="1"/>
</dbReference>
<feature type="transmembrane region" description="Helical" evidence="5">
    <location>
        <begin position="218"/>
        <end position="236"/>
    </location>
</feature>
<dbReference type="PANTHER" id="PTHR37422">
    <property type="entry name" value="TEICHURONIC ACID BIOSYNTHESIS PROTEIN TUAE"/>
    <property type="match status" value="1"/>
</dbReference>
<feature type="transmembrane region" description="Helical" evidence="5">
    <location>
        <begin position="12"/>
        <end position="39"/>
    </location>
</feature>
<evidence type="ECO:0000313" key="7">
    <source>
        <dbReference type="EMBL" id="MFD2563564.1"/>
    </source>
</evidence>
<feature type="transmembrane region" description="Helical" evidence="5">
    <location>
        <begin position="107"/>
        <end position="131"/>
    </location>
</feature>
<dbReference type="Proteomes" id="UP001597319">
    <property type="component" value="Unassembled WGS sequence"/>
</dbReference>
<evidence type="ECO:0000256" key="5">
    <source>
        <dbReference type="SAM" id="Phobius"/>
    </source>
</evidence>
<evidence type="ECO:0000256" key="2">
    <source>
        <dbReference type="ARBA" id="ARBA00022692"/>
    </source>
</evidence>
<feature type="transmembrane region" description="Helical" evidence="5">
    <location>
        <begin position="51"/>
        <end position="71"/>
    </location>
</feature>
<sequence>MEKAFNLSAYFYAFSIALFPFLSSVALGVFIAASIFLLIKEKKWFGESIHGGLLLFSVLFFMYVIYVPFSLEINRGFKIISRILPIVVIPILISIPRIANKLKRLNISVAFILGVTLSCLVSLLLALITFFKTGNDFSSFFYYNLSSYMHLHPTYYSLYILCAIILLKDDTLPLITLRFKLSIALLFTIFLILLETKMAILIFFLLISIFLIKSFGNWKGIFAVALLFSLVLGITYSTNYNLRVKELFKDRESLNIGNFEEDGVSQRIWLWTKTVDQIKEKPLLGYGVESQKTIFRWKIEKELLKDELVDFSFAEAAKRIATKNLHNQYLQILYEFGLVGLFLFLISVLFLFFLALKRKNYVFLSVYIIFLLFLITENLLYRQMGIYFYSFMLPYLFIKHNTLKVNIG</sequence>
<dbReference type="Pfam" id="PF04932">
    <property type="entry name" value="Wzy_C"/>
    <property type="match status" value="1"/>
</dbReference>
<dbReference type="GO" id="GO:0016874">
    <property type="term" value="F:ligase activity"/>
    <property type="evidence" value="ECO:0007669"/>
    <property type="project" value="UniProtKB-KW"/>
</dbReference>
<keyword evidence="8" id="KW-1185">Reference proteome</keyword>
<feature type="transmembrane region" description="Helical" evidence="5">
    <location>
        <begin position="77"/>
        <end position="95"/>
    </location>
</feature>
<gene>
    <name evidence="7" type="ORF">ACFSR1_12870</name>
</gene>
<evidence type="ECO:0000256" key="4">
    <source>
        <dbReference type="ARBA" id="ARBA00023136"/>
    </source>
</evidence>
<keyword evidence="2 5" id="KW-0812">Transmembrane</keyword>
<proteinExistence type="predicted"/>
<comment type="caution">
    <text evidence="7">The sequence shown here is derived from an EMBL/GenBank/DDBJ whole genome shotgun (WGS) entry which is preliminary data.</text>
</comment>
<name>A0ABW5LIB7_9FLAO</name>
<keyword evidence="3 5" id="KW-1133">Transmembrane helix</keyword>
<organism evidence="7 8">
    <name type="scientific">Aquimarina rubra</name>
    <dbReference type="NCBI Taxonomy" id="1920033"/>
    <lineage>
        <taxon>Bacteria</taxon>
        <taxon>Pseudomonadati</taxon>
        <taxon>Bacteroidota</taxon>
        <taxon>Flavobacteriia</taxon>
        <taxon>Flavobacteriales</taxon>
        <taxon>Flavobacteriaceae</taxon>
        <taxon>Aquimarina</taxon>
    </lineage>
</organism>
<dbReference type="EMBL" id="JBHULE010000019">
    <property type="protein sequence ID" value="MFD2563564.1"/>
    <property type="molecule type" value="Genomic_DNA"/>
</dbReference>
<feature type="transmembrane region" description="Helical" evidence="5">
    <location>
        <begin position="179"/>
        <end position="212"/>
    </location>
</feature>
<dbReference type="InterPro" id="IPR007016">
    <property type="entry name" value="O-antigen_ligase-rel_domated"/>
</dbReference>
<evidence type="ECO:0000256" key="3">
    <source>
        <dbReference type="ARBA" id="ARBA00022989"/>
    </source>
</evidence>
<reference evidence="8" key="1">
    <citation type="journal article" date="2019" name="Int. J. Syst. Evol. Microbiol.">
        <title>The Global Catalogue of Microorganisms (GCM) 10K type strain sequencing project: providing services to taxonomists for standard genome sequencing and annotation.</title>
        <authorList>
            <consortium name="The Broad Institute Genomics Platform"/>
            <consortium name="The Broad Institute Genome Sequencing Center for Infectious Disease"/>
            <person name="Wu L."/>
            <person name="Ma J."/>
        </authorList>
    </citation>
    <scope>NUCLEOTIDE SEQUENCE [LARGE SCALE GENOMIC DNA]</scope>
    <source>
        <strain evidence="8">KCTC 52274</strain>
    </source>
</reference>
<feature type="transmembrane region" description="Helical" evidence="5">
    <location>
        <begin position="361"/>
        <end position="381"/>
    </location>
</feature>
<dbReference type="RefSeq" id="WP_378293101.1">
    <property type="nucleotide sequence ID" value="NZ_JBHULE010000019.1"/>
</dbReference>
<accession>A0ABW5LIB7</accession>
<protein>
    <submittedName>
        <fullName evidence="7">O-antigen ligase family protein</fullName>
    </submittedName>
</protein>
<feature type="domain" description="O-antigen ligase-related" evidence="6">
    <location>
        <begin position="184"/>
        <end position="345"/>
    </location>
</feature>